<dbReference type="FunFam" id="3.90.550.10:FF:000122">
    <property type="entry name" value="Dolichol-phosphate mannosyltransferase subunit 1"/>
    <property type="match status" value="1"/>
</dbReference>
<dbReference type="SUPFAM" id="SSF53448">
    <property type="entry name" value="Nucleotide-diphospho-sugar transferases"/>
    <property type="match status" value="1"/>
</dbReference>
<keyword evidence="3" id="KW-0808">Transferase</keyword>
<keyword evidence="2" id="KW-0328">Glycosyltransferase</keyword>
<dbReference type="PANTHER" id="PTHR43398">
    <property type="entry name" value="DOLICHOL-PHOSPHATE MANNOSYLTRANSFERASE SUBUNIT 1"/>
    <property type="match status" value="1"/>
</dbReference>
<dbReference type="GO" id="GO:0016020">
    <property type="term" value="C:membrane"/>
    <property type="evidence" value="ECO:0007669"/>
    <property type="project" value="GOC"/>
</dbReference>
<dbReference type="EMBL" id="MGEJ01000001">
    <property type="protein sequence ID" value="OGL82044.1"/>
    <property type="molecule type" value="Genomic_DNA"/>
</dbReference>
<comment type="similarity">
    <text evidence="1">Belongs to the glycosyltransferase 2 family.</text>
</comment>
<dbReference type="InterPro" id="IPR029044">
    <property type="entry name" value="Nucleotide-diphossugar_trans"/>
</dbReference>
<evidence type="ECO:0000256" key="2">
    <source>
        <dbReference type="ARBA" id="ARBA00022676"/>
    </source>
</evidence>
<evidence type="ECO:0000259" key="4">
    <source>
        <dbReference type="Pfam" id="PF00535"/>
    </source>
</evidence>
<dbReference type="InterPro" id="IPR001173">
    <property type="entry name" value="Glyco_trans_2-like"/>
</dbReference>
<name>A0A1F7UWD4_9BACT</name>
<protein>
    <recommendedName>
        <fullName evidence="4">Glycosyltransferase 2-like domain-containing protein</fullName>
    </recommendedName>
</protein>
<dbReference type="STRING" id="1802401.A3B21_05000"/>
<accession>A0A1F7UWD4</accession>
<dbReference type="Proteomes" id="UP000176897">
    <property type="component" value="Unassembled WGS sequence"/>
</dbReference>
<gene>
    <name evidence="5" type="ORF">A3B21_05000</name>
</gene>
<dbReference type="CDD" id="cd06442">
    <property type="entry name" value="DPM1_like"/>
    <property type="match status" value="1"/>
</dbReference>
<comment type="caution">
    <text evidence="5">The sequence shown here is derived from an EMBL/GenBank/DDBJ whole genome shotgun (WGS) entry which is preliminary data.</text>
</comment>
<dbReference type="GO" id="GO:0009247">
    <property type="term" value="P:glycolipid biosynthetic process"/>
    <property type="evidence" value="ECO:0007669"/>
    <property type="project" value="TreeGrafter"/>
</dbReference>
<proteinExistence type="inferred from homology"/>
<dbReference type="PANTHER" id="PTHR43398:SF1">
    <property type="entry name" value="DOLICHOL-PHOSPHATE MANNOSYLTRANSFERASE SUBUNIT 1"/>
    <property type="match status" value="1"/>
</dbReference>
<organism evidence="5 6">
    <name type="scientific">Candidatus Uhrbacteria bacterium RIFCSPLOWO2_01_FULL_47_24</name>
    <dbReference type="NCBI Taxonomy" id="1802401"/>
    <lineage>
        <taxon>Bacteria</taxon>
        <taxon>Candidatus Uhriibacteriota</taxon>
    </lineage>
</organism>
<feature type="domain" description="Glycosyltransferase 2-like" evidence="4">
    <location>
        <begin position="5"/>
        <end position="168"/>
    </location>
</feature>
<dbReference type="Gene3D" id="3.90.550.10">
    <property type="entry name" value="Spore Coat Polysaccharide Biosynthesis Protein SpsA, Chain A"/>
    <property type="match status" value="1"/>
</dbReference>
<dbReference type="InterPro" id="IPR039528">
    <property type="entry name" value="DPM1-like"/>
</dbReference>
<evidence type="ECO:0000313" key="5">
    <source>
        <dbReference type="EMBL" id="OGL82044.1"/>
    </source>
</evidence>
<sequence>MKVAVIIPTYNERANIKKLVKQIFALNISELEVIVVDDSSNDGTLEVVRALRKRFPVTLILRPKKLGLGSALRDGLTLAVQHGATVTITMDADFSHDPQLLPKMISEIVQGKDLVIGSRRISGGEIIGWGPWRTFMSRAAMEFSRRVLDISARDVTSGFRAYRRRVLEIIDLSRISSTGYAFQEEMLYKAQRAGFKIAEIPIVFNDRRHGKSKLGIRDIAEFFVTVVRLKLS</sequence>
<dbReference type="GO" id="GO:0004582">
    <property type="term" value="F:dolichyl-phosphate beta-D-mannosyltransferase activity"/>
    <property type="evidence" value="ECO:0007669"/>
    <property type="project" value="InterPro"/>
</dbReference>
<evidence type="ECO:0000313" key="6">
    <source>
        <dbReference type="Proteomes" id="UP000176897"/>
    </source>
</evidence>
<reference evidence="5 6" key="1">
    <citation type="journal article" date="2016" name="Nat. Commun.">
        <title>Thousands of microbial genomes shed light on interconnected biogeochemical processes in an aquifer system.</title>
        <authorList>
            <person name="Anantharaman K."/>
            <person name="Brown C.T."/>
            <person name="Hug L.A."/>
            <person name="Sharon I."/>
            <person name="Castelle C.J."/>
            <person name="Probst A.J."/>
            <person name="Thomas B.C."/>
            <person name="Singh A."/>
            <person name="Wilkins M.J."/>
            <person name="Karaoz U."/>
            <person name="Brodie E.L."/>
            <person name="Williams K.H."/>
            <person name="Hubbard S.S."/>
            <person name="Banfield J.F."/>
        </authorList>
    </citation>
    <scope>NUCLEOTIDE SEQUENCE [LARGE SCALE GENOMIC DNA]</scope>
</reference>
<dbReference type="Pfam" id="PF00535">
    <property type="entry name" value="Glycos_transf_2"/>
    <property type="match status" value="1"/>
</dbReference>
<dbReference type="AlphaFoldDB" id="A0A1F7UWD4"/>
<evidence type="ECO:0000256" key="1">
    <source>
        <dbReference type="ARBA" id="ARBA00006739"/>
    </source>
</evidence>
<evidence type="ECO:0000256" key="3">
    <source>
        <dbReference type="ARBA" id="ARBA00022679"/>
    </source>
</evidence>